<dbReference type="Pfam" id="PF05656">
    <property type="entry name" value="DUF805"/>
    <property type="match status" value="1"/>
</dbReference>
<keyword evidence="2" id="KW-0812">Transmembrane</keyword>
<dbReference type="KEGG" id="afn:Acfer_0023"/>
<proteinExistence type="predicted"/>
<evidence type="ECO:0000313" key="4">
    <source>
        <dbReference type="Proteomes" id="UP000001902"/>
    </source>
</evidence>
<evidence type="ECO:0000256" key="1">
    <source>
        <dbReference type="SAM" id="MobiDB-lite"/>
    </source>
</evidence>
<dbReference type="PANTHER" id="PTHR34980">
    <property type="entry name" value="INNER MEMBRANE PROTEIN-RELATED-RELATED"/>
    <property type="match status" value="1"/>
</dbReference>
<dbReference type="STRING" id="591001.Acfer_0023"/>
<gene>
    <name evidence="3" type="ordered locus">Acfer_0023</name>
</gene>
<reference evidence="3 4" key="1">
    <citation type="journal article" date="2010" name="Stand. Genomic Sci.">
        <title>Complete genome sequence of Acidaminococcus fermentans type strain (VR4).</title>
        <authorList>
            <person name="Chang Y.J."/>
            <person name="Pukall R."/>
            <person name="Saunders E."/>
            <person name="Lapidus A."/>
            <person name="Copeland A."/>
            <person name="Nolan M."/>
            <person name="Glavina Del Rio T."/>
            <person name="Lucas S."/>
            <person name="Chen F."/>
            <person name="Tice H."/>
            <person name="Cheng J.F."/>
            <person name="Han C."/>
            <person name="Detter J.C."/>
            <person name="Bruce D."/>
            <person name="Goodwin L."/>
            <person name="Pitluck S."/>
            <person name="Mikhailova N."/>
            <person name="Liolios K."/>
            <person name="Pati A."/>
            <person name="Ivanova N."/>
            <person name="Mavromatis K."/>
            <person name="Chen A."/>
            <person name="Palaniappan K."/>
            <person name="Land M."/>
            <person name="Hauser L."/>
            <person name="Jeffries C.D."/>
            <person name="Brettin T."/>
            <person name="Rohde M."/>
            <person name="Goker M."/>
            <person name="Bristow J."/>
            <person name="Eisen J.A."/>
            <person name="Markowitz V."/>
            <person name="Hugenholtz P."/>
            <person name="Kyrpides N.C."/>
            <person name="Klenk H.P."/>
        </authorList>
    </citation>
    <scope>NUCLEOTIDE SEQUENCE [LARGE SCALE GENOMIC DNA]</scope>
    <source>
        <strain evidence="4">ATCC 25085 / DSM 20731 / CCUG 9996 / CIP 106432 / VR4</strain>
    </source>
</reference>
<keyword evidence="2" id="KW-0472">Membrane</keyword>
<dbReference type="GO" id="GO:0005886">
    <property type="term" value="C:plasma membrane"/>
    <property type="evidence" value="ECO:0007669"/>
    <property type="project" value="TreeGrafter"/>
</dbReference>
<keyword evidence="4" id="KW-1185">Reference proteome</keyword>
<dbReference type="PANTHER" id="PTHR34980:SF2">
    <property type="entry name" value="INNER MEMBRANE PROTEIN YHAH-RELATED"/>
    <property type="match status" value="1"/>
</dbReference>
<dbReference type="Proteomes" id="UP000001902">
    <property type="component" value="Chromosome"/>
</dbReference>
<dbReference type="eggNOG" id="COG3152">
    <property type="taxonomic scope" value="Bacteria"/>
</dbReference>
<feature type="compositionally biased region" description="Low complexity" evidence="1">
    <location>
        <begin position="69"/>
        <end position="92"/>
    </location>
</feature>
<keyword evidence="2" id="KW-1133">Transmembrane helix</keyword>
<name>D2RMV3_ACIFV</name>
<sequence length="219" mass="24439">MKTCPKCHKIYEDSQNFCSEDGTPLVLTPVSQTLRGETEAPNPPVPAAQPETEQQGQPDSGQGTGTREQQNWQQQSQNGWQQQGQQQQQYQYGPNGNPSFSARFQANIPDGNTWKPMYFSFNGRLNRGTYICRWLVLLLAAVLIGLICGILPFLAPLGYLALLGLFVAQISLAVRRLHDRGHSGFWMFVCVVPALNLLMFLYLLFAESQPGQNEYGVAE</sequence>
<evidence type="ECO:0000313" key="3">
    <source>
        <dbReference type="EMBL" id="ADB46433.1"/>
    </source>
</evidence>
<dbReference type="GeneID" id="78333768"/>
<dbReference type="RefSeq" id="WP_012937424.1">
    <property type="nucleotide sequence ID" value="NC_013740.1"/>
</dbReference>
<evidence type="ECO:0008006" key="5">
    <source>
        <dbReference type="Google" id="ProtNLM"/>
    </source>
</evidence>
<protein>
    <recommendedName>
        <fullName evidence="5">DUF805 domain-containing protein</fullName>
    </recommendedName>
</protein>
<evidence type="ECO:0000256" key="2">
    <source>
        <dbReference type="SAM" id="Phobius"/>
    </source>
</evidence>
<dbReference type="HOGENOM" id="CLU_1259197_0_0_9"/>
<organism evidence="3 4">
    <name type="scientific">Acidaminococcus fermentans (strain ATCC 25085 / DSM 20731 / CCUG 9996 / CIP 106432 / VR4)</name>
    <dbReference type="NCBI Taxonomy" id="591001"/>
    <lineage>
        <taxon>Bacteria</taxon>
        <taxon>Bacillati</taxon>
        <taxon>Bacillota</taxon>
        <taxon>Negativicutes</taxon>
        <taxon>Acidaminococcales</taxon>
        <taxon>Acidaminococcaceae</taxon>
        <taxon>Acidaminococcus</taxon>
    </lineage>
</organism>
<feature type="transmembrane region" description="Helical" evidence="2">
    <location>
        <begin position="134"/>
        <end position="153"/>
    </location>
</feature>
<feature type="compositionally biased region" description="Polar residues" evidence="1">
    <location>
        <begin position="51"/>
        <end position="68"/>
    </location>
</feature>
<dbReference type="InterPro" id="IPR008523">
    <property type="entry name" value="DUF805"/>
</dbReference>
<dbReference type="EMBL" id="CP001859">
    <property type="protein sequence ID" value="ADB46433.1"/>
    <property type="molecule type" value="Genomic_DNA"/>
</dbReference>
<dbReference type="OrthoDB" id="9812349at2"/>
<accession>D2RMV3</accession>
<feature type="region of interest" description="Disordered" evidence="1">
    <location>
        <begin position="17"/>
        <end position="92"/>
    </location>
</feature>
<feature type="transmembrane region" description="Helical" evidence="2">
    <location>
        <begin position="184"/>
        <end position="205"/>
    </location>
</feature>
<dbReference type="AlphaFoldDB" id="D2RMV3"/>